<evidence type="ECO:0000313" key="1">
    <source>
        <dbReference type="EMBL" id="MBM3117309.1"/>
    </source>
</evidence>
<dbReference type="Proteomes" id="UP000809431">
    <property type="component" value="Unassembled WGS sequence"/>
</dbReference>
<evidence type="ECO:0008006" key="3">
    <source>
        <dbReference type="Google" id="ProtNLM"/>
    </source>
</evidence>
<dbReference type="EMBL" id="JAESND010000009">
    <property type="protein sequence ID" value="MBM3117309.1"/>
    <property type="molecule type" value="Genomic_DNA"/>
</dbReference>
<gene>
    <name evidence="1" type="ORF">JMJ54_15850</name>
</gene>
<sequence>MIARSWHGVVPARHGDAFAAYLQQTGVAESTTLNGNLGAFVQRVEQDGYTHFFLLTYWADWAAIHDFAGPQPHIAVTYPEDARFGLISDPIVVHQQVDAVTPWLTAAAAS</sequence>
<dbReference type="RefSeq" id="WP_203539528.1">
    <property type="nucleotide sequence ID" value="NZ_JAESND010000009.1"/>
</dbReference>
<proteinExistence type="predicted"/>
<name>A0ABS2BNV2_9NEIS</name>
<evidence type="ECO:0000313" key="2">
    <source>
        <dbReference type="Proteomes" id="UP000809431"/>
    </source>
</evidence>
<protein>
    <recommendedName>
        <fullName evidence="3">Antibiotic biosynthesis monooxygenase</fullName>
    </recommendedName>
</protein>
<keyword evidence="2" id="KW-1185">Reference proteome</keyword>
<comment type="caution">
    <text evidence="1">The sequence shown here is derived from an EMBL/GenBank/DDBJ whole genome shotgun (WGS) entry which is preliminary data.</text>
</comment>
<reference evidence="1 2" key="1">
    <citation type="submission" date="2021-01" db="EMBL/GenBank/DDBJ databases">
        <title>Draft Genome Sequence and Polyhydroxyalkanoate Biosynthetic Potential of Jeongeupia naejangsanensis Type Strain DSM 24253.</title>
        <authorList>
            <person name="Turrini P."/>
            <person name="Artuso I."/>
            <person name="Lugli G.A."/>
            <person name="Frangipani E."/>
            <person name="Ventura M."/>
            <person name="Visca P."/>
        </authorList>
    </citation>
    <scope>NUCLEOTIDE SEQUENCE [LARGE SCALE GENOMIC DNA]</scope>
    <source>
        <strain evidence="1 2">DSM 24253</strain>
    </source>
</reference>
<dbReference type="SUPFAM" id="SSF54909">
    <property type="entry name" value="Dimeric alpha+beta barrel"/>
    <property type="match status" value="1"/>
</dbReference>
<organism evidence="1 2">
    <name type="scientific">Jeongeupia naejangsanensis</name>
    <dbReference type="NCBI Taxonomy" id="613195"/>
    <lineage>
        <taxon>Bacteria</taxon>
        <taxon>Pseudomonadati</taxon>
        <taxon>Pseudomonadota</taxon>
        <taxon>Betaproteobacteria</taxon>
        <taxon>Neisseriales</taxon>
        <taxon>Chitinibacteraceae</taxon>
        <taxon>Jeongeupia</taxon>
    </lineage>
</organism>
<dbReference type="InterPro" id="IPR011008">
    <property type="entry name" value="Dimeric_a/b-barrel"/>
</dbReference>
<accession>A0ABS2BNV2</accession>